<dbReference type="Proteomes" id="UP001164020">
    <property type="component" value="Chromosome"/>
</dbReference>
<organism evidence="2 3">
    <name type="scientific">Jiella pelagia</name>
    <dbReference type="NCBI Taxonomy" id="2986949"/>
    <lineage>
        <taxon>Bacteria</taxon>
        <taxon>Pseudomonadati</taxon>
        <taxon>Pseudomonadota</taxon>
        <taxon>Alphaproteobacteria</taxon>
        <taxon>Hyphomicrobiales</taxon>
        <taxon>Aurantimonadaceae</taxon>
        <taxon>Jiella</taxon>
    </lineage>
</organism>
<evidence type="ECO:0000256" key="1">
    <source>
        <dbReference type="SAM" id="SignalP"/>
    </source>
</evidence>
<dbReference type="RefSeq" id="WP_268881941.1">
    <property type="nucleotide sequence ID" value="NZ_CP114029.1"/>
</dbReference>
<feature type="signal peptide" evidence="1">
    <location>
        <begin position="1"/>
        <end position="22"/>
    </location>
</feature>
<dbReference type="EMBL" id="CP114029">
    <property type="protein sequence ID" value="WAP69504.1"/>
    <property type="molecule type" value="Genomic_DNA"/>
</dbReference>
<proteinExistence type="predicted"/>
<evidence type="ECO:0000313" key="2">
    <source>
        <dbReference type="EMBL" id="WAP69504.1"/>
    </source>
</evidence>
<feature type="chain" id="PRO_5047234148" evidence="1">
    <location>
        <begin position="23"/>
        <end position="123"/>
    </location>
</feature>
<gene>
    <name evidence="2" type="ORF">OH818_04430</name>
</gene>
<evidence type="ECO:0000313" key="3">
    <source>
        <dbReference type="Proteomes" id="UP001164020"/>
    </source>
</evidence>
<protein>
    <submittedName>
        <fullName evidence="2">Uncharacterized protein</fullName>
    </submittedName>
</protein>
<keyword evidence="1" id="KW-0732">Signal</keyword>
<name>A0ABY7C0X0_9HYPH</name>
<sequence length="123" mass="13416">MRLILGAALFAAGLSAASPAAAQGIVDEYCARISDHDKVASDGFQLSDAASILRQDRANYHKFNDSDNEDAGDRTFRSAGARARIPALLDNGQTEQSTVREIVRGNPYVCVEVYPKYIYVYVN</sequence>
<keyword evidence="3" id="KW-1185">Reference proteome</keyword>
<reference evidence="2" key="1">
    <citation type="submission" date="2022-12" db="EMBL/GenBank/DDBJ databases">
        <title>Jiella pelagia sp. nov., isolated from phosphonate enriched culture of Northwest Pacific surface seawater.</title>
        <authorList>
            <person name="Shin D.Y."/>
            <person name="Hwang C.Y."/>
        </authorList>
    </citation>
    <scope>NUCLEOTIDE SEQUENCE</scope>
    <source>
        <strain evidence="2">HL-NP1</strain>
    </source>
</reference>
<accession>A0ABY7C0X0</accession>